<organism evidence="1">
    <name type="scientific">Tolypothrix bouteillei VB521301</name>
    <dbReference type="NCBI Taxonomy" id="1479485"/>
    <lineage>
        <taxon>Bacteria</taxon>
        <taxon>Bacillati</taxon>
        <taxon>Cyanobacteriota</taxon>
        <taxon>Cyanophyceae</taxon>
        <taxon>Nostocales</taxon>
        <taxon>Tolypothrichaceae</taxon>
        <taxon>Tolypothrix</taxon>
    </lineage>
</organism>
<dbReference type="EMBL" id="JHEG02000058">
    <property type="protein sequence ID" value="KIE09574.1"/>
    <property type="molecule type" value="Genomic_DNA"/>
</dbReference>
<dbReference type="InterPro" id="IPR032675">
    <property type="entry name" value="LRR_dom_sf"/>
</dbReference>
<accession>A0A0C1QVS3</accession>
<dbReference type="Gene3D" id="3.80.10.10">
    <property type="entry name" value="Ribonuclease Inhibitor"/>
    <property type="match status" value="1"/>
</dbReference>
<comment type="caution">
    <text evidence="1">The sequence shown here is derived from an EMBL/GenBank/DDBJ whole genome shotgun (WGS) entry which is preliminary data.</text>
</comment>
<gene>
    <name evidence="1" type="ORF">DA73_0233885</name>
</gene>
<dbReference type="SUPFAM" id="SSF52047">
    <property type="entry name" value="RNI-like"/>
    <property type="match status" value="1"/>
</dbReference>
<dbReference type="STRING" id="1479485.DA73_0233885"/>
<proteinExistence type="predicted"/>
<dbReference type="AlphaFoldDB" id="A0A0C1QVS3"/>
<evidence type="ECO:0000313" key="1">
    <source>
        <dbReference type="EMBL" id="KIE09574.1"/>
    </source>
</evidence>
<reference evidence="1" key="1">
    <citation type="journal article" date="2015" name="Genome Announc.">
        <title>Draft Genome Sequence of Tolypothrix boutellei Strain VB521301.</title>
        <authorList>
            <person name="Chandrababunaidu M.M."/>
            <person name="Singh D."/>
            <person name="Sen D."/>
            <person name="Bhan S."/>
            <person name="Das S."/>
            <person name="Gupta A."/>
            <person name="Adhikary S.P."/>
            <person name="Tripathy S."/>
        </authorList>
    </citation>
    <scope>NUCLEOTIDE SEQUENCE</scope>
    <source>
        <strain evidence="1">VB521301</strain>
    </source>
</reference>
<protein>
    <submittedName>
        <fullName evidence="1">Uncharacterized protein</fullName>
    </submittedName>
</protein>
<sequence length="417" mass="46209">MNESNQPKESDAVLGGKAPPPVQGAILGGIEGVKNRLSSPILEARVSALQEAMNYGETGLDLIIGALESKFRKVRRAAVQLLQQRDEPSAKLSLYNYKFWSSFERLNGLPPSHATSFANRKVIEFDPSVGITDTIGTAYALRVHRRQPDMNITDKLQIFLQDSRTNEVEALVVGNWFNGTGEYSSLFIVNALVDACEELTNLKALFIGDIEDSEDMISSIEQSNISLIFVAYPNLEVLKIRGDRYRGPYNGGLEIEPLRHDKLKALIVESGGLRHEVVSQICNLELPALEYLELWLGRDDYGGSSSISDLMPILSGVFPKLKYLGLRNSEYSDDIAFAIVNSPIIKHLIELDLSMGNLGDEGAEALLNCPAVNQLDTLNVSNNCLTRAMLSRLQDLEIETIAIPQKQYTWRYCSVAE</sequence>
<name>A0A0C1QVS3_9CYAN</name>